<accession>A0A397G5W2</accession>
<dbReference type="AlphaFoldDB" id="A0A397G5W2"/>
<dbReference type="Proteomes" id="UP000266861">
    <property type="component" value="Unassembled WGS sequence"/>
</dbReference>
<keyword evidence="3" id="KW-1185">Reference proteome</keyword>
<sequence>MKLIGRRKNPEAKKQLRSILKEIDFIHLHFDESDGELIEIARGLPEASSSNSTKRKRNSGGDGGNKKSKRQ</sequence>
<gene>
    <name evidence="2" type="ORF">Glove_640g26</name>
</gene>
<feature type="region of interest" description="Disordered" evidence="1">
    <location>
        <begin position="43"/>
        <end position="71"/>
    </location>
</feature>
<organism evidence="2 3">
    <name type="scientific">Diversispora epigaea</name>
    <dbReference type="NCBI Taxonomy" id="1348612"/>
    <lineage>
        <taxon>Eukaryota</taxon>
        <taxon>Fungi</taxon>
        <taxon>Fungi incertae sedis</taxon>
        <taxon>Mucoromycota</taxon>
        <taxon>Glomeromycotina</taxon>
        <taxon>Glomeromycetes</taxon>
        <taxon>Diversisporales</taxon>
        <taxon>Diversisporaceae</taxon>
        <taxon>Diversispora</taxon>
    </lineage>
</organism>
<proteinExistence type="predicted"/>
<name>A0A397G5W2_9GLOM</name>
<evidence type="ECO:0000313" key="3">
    <source>
        <dbReference type="Proteomes" id="UP000266861"/>
    </source>
</evidence>
<dbReference type="EMBL" id="PQFF01000531">
    <property type="protein sequence ID" value="RHZ45987.1"/>
    <property type="molecule type" value="Genomic_DNA"/>
</dbReference>
<protein>
    <submittedName>
        <fullName evidence="2">Uncharacterized protein</fullName>
    </submittedName>
</protein>
<evidence type="ECO:0000313" key="2">
    <source>
        <dbReference type="EMBL" id="RHZ45987.1"/>
    </source>
</evidence>
<evidence type="ECO:0000256" key="1">
    <source>
        <dbReference type="SAM" id="MobiDB-lite"/>
    </source>
</evidence>
<reference evidence="2 3" key="1">
    <citation type="submission" date="2018-08" db="EMBL/GenBank/DDBJ databases">
        <title>Genome and evolution of the arbuscular mycorrhizal fungus Diversispora epigaea (formerly Glomus versiforme) and its bacterial endosymbionts.</title>
        <authorList>
            <person name="Sun X."/>
            <person name="Fei Z."/>
            <person name="Harrison M."/>
        </authorList>
    </citation>
    <scope>NUCLEOTIDE SEQUENCE [LARGE SCALE GENOMIC DNA]</scope>
    <source>
        <strain evidence="2 3">IT104</strain>
    </source>
</reference>
<comment type="caution">
    <text evidence="2">The sequence shown here is derived from an EMBL/GenBank/DDBJ whole genome shotgun (WGS) entry which is preliminary data.</text>
</comment>